<accession>A0ABW1UAH1</accession>
<dbReference type="SUPFAM" id="SSF158911">
    <property type="entry name" value="NEAT domain-like"/>
    <property type="match status" value="2"/>
</dbReference>
<feature type="region of interest" description="Disordered" evidence="3">
    <location>
        <begin position="340"/>
        <end position="362"/>
    </location>
</feature>
<evidence type="ECO:0000313" key="7">
    <source>
        <dbReference type="Proteomes" id="UP001596258"/>
    </source>
</evidence>
<organism evidence="6 7">
    <name type="scientific">Levilactobacillus angrenensis</name>
    <dbReference type="NCBI Taxonomy" id="2486020"/>
    <lineage>
        <taxon>Bacteria</taxon>
        <taxon>Bacillati</taxon>
        <taxon>Bacillota</taxon>
        <taxon>Bacilli</taxon>
        <taxon>Lactobacillales</taxon>
        <taxon>Lactobacillaceae</taxon>
        <taxon>Levilactobacillus</taxon>
    </lineage>
</organism>
<evidence type="ECO:0000313" key="6">
    <source>
        <dbReference type="EMBL" id="MFC6290547.1"/>
    </source>
</evidence>
<dbReference type="InterPro" id="IPR006635">
    <property type="entry name" value="NEAT_dom"/>
</dbReference>
<dbReference type="PROSITE" id="PS50978">
    <property type="entry name" value="NEAT"/>
    <property type="match status" value="1"/>
</dbReference>
<dbReference type="NCBIfam" id="TIGR01167">
    <property type="entry name" value="LPXTG_anchor"/>
    <property type="match status" value="1"/>
</dbReference>
<comment type="caution">
    <text evidence="6">The sequence shown here is derived from an EMBL/GenBank/DDBJ whole genome shotgun (WGS) entry which is preliminary data.</text>
</comment>
<dbReference type="InterPro" id="IPR037250">
    <property type="entry name" value="NEAT_dom_sf"/>
</dbReference>
<keyword evidence="4" id="KW-0472">Membrane</keyword>
<dbReference type="Gene3D" id="2.60.40.1850">
    <property type="match status" value="2"/>
</dbReference>
<keyword evidence="2" id="KW-0732">Signal</keyword>
<dbReference type="CDD" id="cd06920">
    <property type="entry name" value="NEAT"/>
    <property type="match status" value="2"/>
</dbReference>
<keyword evidence="7" id="KW-1185">Reference proteome</keyword>
<comment type="subcellular location">
    <subcellularLocation>
        <location evidence="1">Cell envelope</location>
    </subcellularLocation>
</comment>
<gene>
    <name evidence="6" type="ORF">ACFP1M_10225</name>
</gene>
<evidence type="ECO:0000256" key="2">
    <source>
        <dbReference type="ARBA" id="ARBA00022729"/>
    </source>
</evidence>
<dbReference type="Pfam" id="PF05031">
    <property type="entry name" value="NEAT"/>
    <property type="match status" value="1"/>
</dbReference>
<name>A0ABW1UAH1_9LACO</name>
<dbReference type="Proteomes" id="UP001596258">
    <property type="component" value="Unassembled WGS sequence"/>
</dbReference>
<proteinExistence type="predicted"/>
<dbReference type="EMBL" id="JBHSSO010000069">
    <property type="protein sequence ID" value="MFC6290547.1"/>
    <property type="molecule type" value="Genomic_DNA"/>
</dbReference>
<evidence type="ECO:0000259" key="5">
    <source>
        <dbReference type="PROSITE" id="PS50978"/>
    </source>
</evidence>
<evidence type="ECO:0000256" key="4">
    <source>
        <dbReference type="SAM" id="Phobius"/>
    </source>
</evidence>
<reference evidence="7" key="1">
    <citation type="journal article" date="2019" name="Int. J. Syst. Evol. Microbiol.">
        <title>The Global Catalogue of Microorganisms (GCM) 10K type strain sequencing project: providing services to taxonomists for standard genome sequencing and annotation.</title>
        <authorList>
            <consortium name="The Broad Institute Genomics Platform"/>
            <consortium name="The Broad Institute Genome Sequencing Center for Infectious Disease"/>
            <person name="Wu L."/>
            <person name="Ma J."/>
        </authorList>
    </citation>
    <scope>NUCLEOTIDE SEQUENCE [LARGE SCALE GENOMIC DNA]</scope>
    <source>
        <strain evidence="7">CCM 8893</strain>
    </source>
</reference>
<evidence type="ECO:0000256" key="1">
    <source>
        <dbReference type="ARBA" id="ARBA00004196"/>
    </source>
</evidence>
<feature type="compositionally biased region" description="Low complexity" evidence="3">
    <location>
        <begin position="340"/>
        <end position="353"/>
    </location>
</feature>
<protein>
    <submittedName>
        <fullName evidence="6">NEAT domain-containing protein</fullName>
    </submittedName>
</protein>
<keyword evidence="4" id="KW-0812">Transmembrane</keyword>
<dbReference type="RefSeq" id="WP_125575427.1">
    <property type="nucleotide sequence ID" value="NZ_JBHSSO010000069.1"/>
</dbReference>
<keyword evidence="4" id="KW-1133">Transmembrane helix</keyword>
<evidence type="ECO:0000256" key="3">
    <source>
        <dbReference type="SAM" id="MobiDB-lite"/>
    </source>
</evidence>
<feature type="transmembrane region" description="Helical" evidence="4">
    <location>
        <begin position="370"/>
        <end position="390"/>
    </location>
</feature>
<feature type="domain" description="NEAT" evidence="5">
    <location>
        <begin position="34"/>
        <end position="157"/>
    </location>
</feature>
<sequence>MKHVQQLFRLLGWLMVGLALLVWGQPVSGHAATLTNGIYQVPLKILKADSSATSTASQFFGKSAVVRVNDDQYTVLITSNGAQYIKSMTVAKQPVTKVKTAKSQTIYQFNLTKQTSPLTTTFSLTTPLGAMNETARLTLNWGHAKSLSSSTATSDLIAQAVKLIPATSSSSGIKVPKTTGTTTSTKTSKAAKTTTKSEYWRYQVLQGSKMAKSEADQYYTDVATVTPQGSGYQVTLKVAYAKSLKLGSRAVVPESINGQQPQNVTYGQQGKTYTLRYAFTVKRPSQLTQKLIPGRIHVTVPAMNISQTFPVRFRFARSGAADQAAAANVSVLPQNKNAAAPATSSVTTSSSSAQPQHKAELPATGERHGLAPLAGIMVLGILGLGGSIYVKKH</sequence>